<reference evidence="2" key="1">
    <citation type="submission" date="2022-11" db="UniProtKB">
        <authorList>
            <consortium name="WormBaseParasite"/>
        </authorList>
    </citation>
    <scope>IDENTIFICATION</scope>
</reference>
<dbReference type="WBParaSite" id="PSAMB.scaffold6123size10143.g27985.t1">
    <property type="protein sequence ID" value="PSAMB.scaffold6123size10143.g27985.t1"/>
    <property type="gene ID" value="PSAMB.scaffold6123size10143.g27985"/>
</dbReference>
<keyword evidence="1" id="KW-1185">Reference proteome</keyword>
<organism evidence="1 2">
    <name type="scientific">Plectus sambesii</name>
    <dbReference type="NCBI Taxonomy" id="2011161"/>
    <lineage>
        <taxon>Eukaryota</taxon>
        <taxon>Metazoa</taxon>
        <taxon>Ecdysozoa</taxon>
        <taxon>Nematoda</taxon>
        <taxon>Chromadorea</taxon>
        <taxon>Plectida</taxon>
        <taxon>Plectina</taxon>
        <taxon>Plectoidea</taxon>
        <taxon>Plectidae</taxon>
        <taxon>Plectus</taxon>
    </lineage>
</organism>
<accession>A0A914X5Q8</accession>
<name>A0A914X5Q8_9BILA</name>
<protein>
    <submittedName>
        <fullName evidence="2">Uncharacterized protein</fullName>
    </submittedName>
</protein>
<evidence type="ECO:0000313" key="2">
    <source>
        <dbReference type="WBParaSite" id="PSAMB.scaffold6123size10143.g27985.t1"/>
    </source>
</evidence>
<dbReference type="AlphaFoldDB" id="A0A914X5Q8"/>
<proteinExistence type="predicted"/>
<sequence>MALTNTYFKKKDEHLATYSSGGIKTQIDFCLVRRTQLSLVTNAKVIPGEAVTPQHRLLVIDLKLWRRVATRNGRRCCQVDCTLPSPCLCTRSFRSRSRS</sequence>
<evidence type="ECO:0000313" key="1">
    <source>
        <dbReference type="Proteomes" id="UP000887566"/>
    </source>
</evidence>
<dbReference type="Proteomes" id="UP000887566">
    <property type="component" value="Unplaced"/>
</dbReference>